<sequence length="194" mass="21125">MALITVRPTRLDKDIARGIARHADVPIERTAEVLTWGADEHLLIAAATISWLLTRRSEQPLRRLSTHLLLCSLSSAVLPHILKAVIDQERPDRRTVRGHWRGVPFSGKSEDAFPSGHALHVGALASAATLLPSKIRNLVWAAGALLVGTRVVLLAHWFTDVLAGLGLGVIVERLLRRMTKPMPIHGGPGRADKG</sequence>
<name>A0A1M5MB58_9BRAD</name>
<comment type="subcellular location">
    <subcellularLocation>
        <location evidence="1">Cell membrane</location>
        <topology evidence="1">Multi-pass membrane protein</topology>
    </subcellularLocation>
</comment>
<dbReference type="InterPro" id="IPR036938">
    <property type="entry name" value="PAP2/HPO_sf"/>
</dbReference>
<accession>A0A1M5MB58</accession>
<gene>
    <name evidence="9" type="ORF">SAMN05444169_3912</name>
</gene>
<reference evidence="9 10" key="1">
    <citation type="submission" date="2016-11" db="EMBL/GenBank/DDBJ databases">
        <authorList>
            <person name="Jaros S."/>
            <person name="Januszkiewicz K."/>
            <person name="Wedrychowicz H."/>
        </authorList>
    </citation>
    <scope>NUCLEOTIDE SEQUENCE [LARGE SCALE GENOMIC DNA]</scope>
    <source>
        <strain evidence="9 10">GAS242</strain>
    </source>
</reference>
<dbReference type="OrthoDB" id="9780507at2"/>
<evidence type="ECO:0000313" key="10">
    <source>
        <dbReference type="Proteomes" id="UP000190675"/>
    </source>
</evidence>
<dbReference type="SMART" id="SM00014">
    <property type="entry name" value="acidPPc"/>
    <property type="match status" value="1"/>
</dbReference>
<feature type="transmembrane region" description="Helical" evidence="7">
    <location>
        <begin position="138"/>
        <end position="171"/>
    </location>
</feature>
<proteinExistence type="predicted"/>
<protein>
    <submittedName>
        <fullName evidence="9">Undecaprenyl-diphosphatase</fullName>
    </submittedName>
</protein>
<evidence type="ECO:0000259" key="8">
    <source>
        <dbReference type="SMART" id="SM00014"/>
    </source>
</evidence>
<evidence type="ECO:0000256" key="2">
    <source>
        <dbReference type="ARBA" id="ARBA00022475"/>
    </source>
</evidence>
<dbReference type="PANTHER" id="PTHR14969:SF62">
    <property type="entry name" value="DECAPRENYLPHOSPHORYL-5-PHOSPHORIBOSE PHOSPHATASE RV3807C-RELATED"/>
    <property type="match status" value="1"/>
</dbReference>
<dbReference type="GO" id="GO:0016787">
    <property type="term" value="F:hydrolase activity"/>
    <property type="evidence" value="ECO:0007669"/>
    <property type="project" value="UniProtKB-KW"/>
</dbReference>
<evidence type="ECO:0000256" key="1">
    <source>
        <dbReference type="ARBA" id="ARBA00004651"/>
    </source>
</evidence>
<dbReference type="GO" id="GO:0005886">
    <property type="term" value="C:plasma membrane"/>
    <property type="evidence" value="ECO:0007669"/>
    <property type="project" value="UniProtKB-SubCell"/>
</dbReference>
<dbReference type="InterPro" id="IPR000326">
    <property type="entry name" value="PAP2/HPO"/>
</dbReference>
<evidence type="ECO:0000256" key="5">
    <source>
        <dbReference type="ARBA" id="ARBA00022989"/>
    </source>
</evidence>
<dbReference type="RefSeq" id="WP_079567371.1">
    <property type="nucleotide sequence ID" value="NZ_LT670818.1"/>
</dbReference>
<dbReference type="Proteomes" id="UP000190675">
    <property type="component" value="Chromosome I"/>
</dbReference>
<dbReference type="EMBL" id="LT670818">
    <property type="protein sequence ID" value="SHG74139.1"/>
    <property type="molecule type" value="Genomic_DNA"/>
</dbReference>
<dbReference type="AlphaFoldDB" id="A0A1M5MB58"/>
<evidence type="ECO:0000256" key="3">
    <source>
        <dbReference type="ARBA" id="ARBA00022692"/>
    </source>
</evidence>
<keyword evidence="3 7" id="KW-0812">Transmembrane</keyword>
<dbReference type="Pfam" id="PF01569">
    <property type="entry name" value="PAP2"/>
    <property type="match status" value="1"/>
</dbReference>
<keyword evidence="4" id="KW-0378">Hydrolase</keyword>
<evidence type="ECO:0000256" key="7">
    <source>
        <dbReference type="SAM" id="Phobius"/>
    </source>
</evidence>
<keyword evidence="6 7" id="KW-0472">Membrane</keyword>
<dbReference type="Gene3D" id="1.20.144.10">
    <property type="entry name" value="Phosphatidic acid phosphatase type 2/haloperoxidase"/>
    <property type="match status" value="1"/>
</dbReference>
<dbReference type="SUPFAM" id="SSF48317">
    <property type="entry name" value="Acid phosphatase/Vanadium-dependent haloperoxidase"/>
    <property type="match status" value="1"/>
</dbReference>
<keyword evidence="5 7" id="KW-1133">Transmembrane helix</keyword>
<feature type="domain" description="Phosphatidic acid phosphatase type 2/haloperoxidase" evidence="8">
    <location>
        <begin position="64"/>
        <end position="176"/>
    </location>
</feature>
<keyword evidence="2" id="KW-1003">Cell membrane</keyword>
<dbReference type="PANTHER" id="PTHR14969">
    <property type="entry name" value="SPHINGOSINE-1-PHOSPHATE PHOSPHOHYDROLASE"/>
    <property type="match status" value="1"/>
</dbReference>
<evidence type="ECO:0000313" key="9">
    <source>
        <dbReference type="EMBL" id="SHG74139.1"/>
    </source>
</evidence>
<evidence type="ECO:0000256" key="4">
    <source>
        <dbReference type="ARBA" id="ARBA00022801"/>
    </source>
</evidence>
<organism evidence="9 10">
    <name type="scientific">Bradyrhizobium erythrophlei</name>
    <dbReference type="NCBI Taxonomy" id="1437360"/>
    <lineage>
        <taxon>Bacteria</taxon>
        <taxon>Pseudomonadati</taxon>
        <taxon>Pseudomonadota</taxon>
        <taxon>Alphaproteobacteria</taxon>
        <taxon>Hyphomicrobiales</taxon>
        <taxon>Nitrobacteraceae</taxon>
        <taxon>Bradyrhizobium</taxon>
    </lineage>
</organism>
<evidence type="ECO:0000256" key="6">
    <source>
        <dbReference type="ARBA" id="ARBA00023136"/>
    </source>
</evidence>